<dbReference type="OrthoDB" id="5919369at2759"/>
<gene>
    <name evidence="1" type="ORF">T07_3192</name>
</gene>
<organism evidence="1 2">
    <name type="scientific">Trichinella nelsoni</name>
    <dbReference type="NCBI Taxonomy" id="6336"/>
    <lineage>
        <taxon>Eukaryota</taxon>
        <taxon>Metazoa</taxon>
        <taxon>Ecdysozoa</taxon>
        <taxon>Nematoda</taxon>
        <taxon>Enoplea</taxon>
        <taxon>Dorylaimia</taxon>
        <taxon>Trichinellida</taxon>
        <taxon>Trichinellidae</taxon>
        <taxon>Trichinella</taxon>
    </lineage>
</organism>
<keyword evidence="2" id="KW-1185">Reference proteome</keyword>
<protein>
    <submittedName>
        <fullName evidence="1">Uncharacterized protein</fullName>
    </submittedName>
</protein>
<evidence type="ECO:0000313" key="2">
    <source>
        <dbReference type="Proteomes" id="UP000054630"/>
    </source>
</evidence>
<dbReference type="Proteomes" id="UP000054630">
    <property type="component" value="Unassembled WGS sequence"/>
</dbReference>
<evidence type="ECO:0000313" key="1">
    <source>
        <dbReference type="EMBL" id="KRX27081.1"/>
    </source>
</evidence>
<accession>A0A0V0SJU2</accession>
<name>A0A0V0SJU2_9BILA</name>
<comment type="caution">
    <text evidence="1">The sequence shown here is derived from an EMBL/GenBank/DDBJ whole genome shotgun (WGS) entry which is preliminary data.</text>
</comment>
<proteinExistence type="predicted"/>
<sequence length="111" mass="12916">MRLFLNRRSVRRLHKRNRFSPKFVSQLKFTFSLFLLHHLLVTKSNKSGDENFKLWKALTNQIDQNEIFSRPALLGTAVLLASKAPRLHIPSWICNDDDNDVSRPLGALFQL</sequence>
<reference evidence="1 2" key="1">
    <citation type="submission" date="2015-01" db="EMBL/GenBank/DDBJ databases">
        <title>Evolution of Trichinella species and genotypes.</title>
        <authorList>
            <person name="Korhonen P.K."/>
            <person name="Edoardo P."/>
            <person name="Giuseppe L.R."/>
            <person name="Gasser R.B."/>
        </authorList>
    </citation>
    <scope>NUCLEOTIDE SEQUENCE [LARGE SCALE GENOMIC DNA]</scope>
    <source>
        <strain evidence="1">ISS37</strain>
    </source>
</reference>
<dbReference type="EMBL" id="JYDL01000004">
    <property type="protein sequence ID" value="KRX27081.1"/>
    <property type="molecule type" value="Genomic_DNA"/>
</dbReference>
<dbReference type="AlphaFoldDB" id="A0A0V0SJU2"/>